<gene>
    <name evidence="1" type="ORF">SAMN05421505_13749</name>
</gene>
<dbReference type="RefSeq" id="WP_176955696.1">
    <property type="nucleotide sequence ID" value="NZ_FNCN01000037.1"/>
</dbReference>
<protein>
    <submittedName>
        <fullName evidence="1">Uncharacterized protein</fullName>
    </submittedName>
</protein>
<dbReference type="STRING" id="504805.SAMN05421505_13749"/>
<dbReference type="EMBL" id="FNCN01000037">
    <property type="protein sequence ID" value="SDI18927.1"/>
    <property type="molecule type" value="Genomic_DNA"/>
</dbReference>
<organism evidence="1 2">
    <name type="scientific">Sinosporangium album</name>
    <dbReference type="NCBI Taxonomy" id="504805"/>
    <lineage>
        <taxon>Bacteria</taxon>
        <taxon>Bacillati</taxon>
        <taxon>Actinomycetota</taxon>
        <taxon>Actinomycetes</taxon>
        <taxon>Streptosporangiales</taxon>
        <taxon>Streptosporangiaceae</taxon>
        <taxon>Sinosporangium</taxon>
    </lineage>
</organism>
<name>A0A1G8IJG2_9ACTN</name>
<dbReference type="Proteomes" id="UP000198923">
    <property type="component" value="Unassembled WGS sequence"/>
</dbReference>
<accession>A0A1G8IJG2</accession>
<reference evidence="1 2" key="1">
    <citation type="submission" date="2016-10" db="EMBL/GenBank/DDBJ databases">
        <authorList>
            <person name="de Groot N.N."/>
        </authorList>
    </citation>
    <scope>NUCLEOTIDE SEQUENCE [LARGE SCALE GENOMIC DNA]</scope>
    <source>
        <strain evidence="1 2">CPCC 201354</strain>
    </source>
</reference>
<evidence type="ECO:0000313" key="1">
    <source>
        <dbReference type="EMBL" id="SDI18927.1"/>
    </source>
</evidence>
<sequence>MRDRVRGRFEGWATKLNSGSRAALRWIVGIAGFLVLRDAITQLAM</sequence>
<proteinExistence type="predicted"/>
<evidence type="ECO:0000313" key="2">
    <source>
        <dbReference type="Proteomes" id="UP000198923"/>
    </source>
</evidence>
<keyword evidence="2" id="KW-1185">Reference proteome</keyword>
<dbReference type="AlphaFoldDB" id="A0A1G8IJG2"/>